<evidence type="ECO:0000313" key="1">
    <source>
        <dbReference type="EnsemblPlants" id="AVESA.00010b.r2.2CG0288590.1.CDS.1"/>
    </source>
</evidence>
<keyword evidence="2" id="KW-1185">Reference proteome</keyword>
<dbReference type="Proteomes" id="UP001732700">
    <property type="component" value="Chromosome 2C"/>
</dbReference>
<accession>A0ACD5UMK1</accession>
<sequence length="185" mass="20156">MRVVTRQWQLPGTGIAFQQFRHSHCIRCLLQLFPLRTLPVNPSKFFSSSSSSRFTSIVHPGRADCRQLRMAARKMEITTIALVLAMMMTMLAAKAVAQNNGCSSVMMALSPCLDFIRSKAMEPGFSCCTTLGGIVQTDPRCLCMVLDGSAASFGITINHTRALELPGICKFQAPSSSQCTGMSLL</sequence>
<organism evidence="1 2">
    <name type="scientific">Avena sativa</name>
    <name type="common">Oat</name>
    <dbReference type="NCBI Taxonomy" id="4498"/>
    <lineage>
        <taxon>Eukaryota</taxon>
        <taxon>Viridiplantae</taxon>
        <taxon>Streptophyta</taxon>
        <taxon>Embryophyta</taxon>
        <taxon>Tracheophyta</taxon>
        <taxon>Spermatophyta</taxon>
        <taxon>Magnoliopsida</taxon>
        <taxon>Liliopsida</taxon>
        <taxon>Poales</taxon>
        <taxon>Poaceae</taxon>
        <taxon>BOP clade</taxon>
        <taxon>Pooideae</taxon>
        <taxon>Poodae</taxon>
        <taxon>Poeae</taxon>
        <taxon>Poeae Chloroplast Group 1 (Aveneae type)</taxon>
        <taxon>Aveninae</taxon>
        <taxon>Avena</taxon>
    </lineage>
</organism>
<name>A0ACD5UMK1_AVESA</name>
<reference evidence="1" key="2">
    <citation type="submission" date="2025-09" db="UniProtKB">
        <authorList>
            <consortium name="EnsemblPlants"/>
        </authorList>
    </citation>
    <scope>IDENTIFICATION</scope>
</reference>
<evidence type="ECO:0000313" key="2">
    <source>
        <dbReference type="Proteomes" id="UP001732700"/>
    </source>
</evidence>
<reference evidence="1" key="1">
    <citation type="submission" date="2021-05" db="EMBL/GenBank/DDBJ databases">
        <authorList>
            <person name="Scholz U."/>
            <person name="Mascher M."/>
            <person name="Fiebig A."/>
        </authorList>
    </citation>
    <scope>NUCLEOTIDE SEQUENCE [LARGE SCALE GENOMIC DNA]</scope>
</reference>
<dbReference type="EnsemblPlants" id="AVESA.00010b.r2.2CG0288590.1">
    <property type="protein sequence ID" value="AVESA.00010b.r2.2CG0288590.1.CDS.1"/>
    <property type="gene ID" value="AVESA.00010b.r2.2CG0288590"/>
</dbReference>
<protein>
    <submittedName>
        <fullName evidence="1">Uncharacterized protein</fullName>
    </submittedName>
</protein>
<proteinExistence type="predicted"/>